<feature type="non-terminal residue" evidence="8">
    <location>
        <position position="84"/>
    </location>
</feature>
<evidence type="ECO:0000256" key="1">
    <source>
        <dbReference type="ARBA" id="ARBA00022659"/>
    </source>
</evidence>
<keyword evidence="1 6" id="KW-0768">Sushi</keyword>
<protein>
    <submittedName>
        <fullName evidence="8">CR2 protein</fullName>
    </submittedName>
</protein>
<feature type="domain" description="Sushi" evidence="7">
    <location>
        <begin position="15"/>
        <end position="74"/>
    </location>
</feature>
<dbReference type="EMBL" id="VZTJ01002885">
    <property type="protein sequence ID" value="NXC03683.1"/>
    <property type="molecule type" value="Genomic_DNA"/>
</dbReference>
<dbReference type="PROSITE" id="PS50923">
    <property type="entry name" value="SUSHI"/>
    <property type="match status" value="1"/>
</dbReference>
<gene>
    <name evidence="8" type="primary">Cr2_1</name>
    <name evidence="8" type="ORF">ORTSPA_R15714</name>
</gene>
<feature type="non-terminal residue" evidence="8">
    <location>
        <position position="1"/>
    </location>
</feature>
<dbReference type="PANTHER" id="PTHR46393:SF7">
    <property type="entry name" value="COMPLEMENT C2"/>
    <property type="match status" value="1"/>
</dbReference>
<evidence type="ECO:0000313" key="8">
    <source>
        <dbReference type="EMBL" id="NXC03683.1"/>
    </source>
</evidence>
<keyword evidence="3" id="KW-0677">Repeat</keyword>
<name>A0A7K8GHK3_ORTSP</name>
<comment type="caution">
    <text evidence="8">The sequence shown here is derived from an EMBL/GenBank/DDBJ whole genome shotgun (WGS) entry which is preliminary data.</text>
</comment>
<dbReference type="FunFam" id="2.10.70.10:FF:000014">
    <property type="entry name" value="Membrane cofactor protein"/>
    <property type="match status" value="1"/>
</dbReference>
<dbReference type="Pfam" id="PF00084">
    <property type="entry name" value="Sushi"/>
    <property type="match status" value="1"/>
</dbReference>
<keyword evidence="5" id="KW-0325">Glycoprotein</keyword>
<comment type="caution">
    <text evidence="6">Lacks conserved residue(s) required for the propagation of feature annotation.</text>
</comment>
<organism evidence="8 9">
    <name type="scientific">Orthonyx spaldingii</name>
    <name type="common">Chowchilla</name>
    <dbReference type="NCBI Taxonomy" id="38397"/>
    <lineage>
        <taxon>Eukaryota</taxon>
        <taxon>Metazoa</taxon>
        <taxon>Chordata</taxon>
        <taxon>Craniata</taxon>
        <taxon>Vertebrata</taxon>
        <taxon>Euteleostomi</taxon>
        <taxon>Archelosauria</taxon>
        <taxon>Archosauria</taxon>
        <taxon>Dinosauria</taxon>
        <taxon>Saurischia</taxon>
        <taxon>Theropoda</taxon>
        <taxon>Coelurosauria</taxon>
        <taxon>Aves</taxon>
        <taxon>Neognathae</taxon>
        <taxon>Neoaves</taxon>
        <taxon>Telluraves</taxon>
        <taxon>Australaves</taxon>
        <taxon>Passeriformes</taxon>
        <taxon>Corvoidea</taxon>
        <taxon>Orthonychidae</taxon>
        <taxon>Orthonyx</taxon>
    </lineage>
</organism>
<reference evidence="8 9" key="1">
    <citation type="submission" date="2019-09" db="EMBL/GenBank/DDBJ databases">
        <title>Bird 10,000 Genomes (B10K) Project - Family phase.</title>
        <authorList>
            <person name="Zhang G."/>
        </authorList>
    </citation>
    <scope>NUCLEOTIDE SEQUENCE [LARGE SCALE GENOMIC DNA]</scope>
    <source>
        <strain evidence="8">B10K-DU-029-32</strain>
        <tissue evidence="8">Liver or heart</tissue>
    </source>
</reference>
<keyword evidence="9" id="KW-1185">Reference proteome</keyword>
<evidence type="ECO:0000256" key="5">
    <source>
        <dbReference type="ARBA" id="ARBA00023180"/>
    </source>
</evidence>
<dbReference type="AlphaFoldDB" id="A0A7K8GHK3"/>
<dbReference type="SMART" id="SM00032">
    <property type="entry name" value="CCP"/>
    <property type="match status" value="1"/>
</dbReference>
<feature type="disulfide bond" evidence="6">
    <location>
        <begin position="45"/>
        <end position="72"/>
    </location>
</feature>
<evidence type="ECO:0000313" key="9">
    <source>
        <dbReference type="Proteomes" id="UP000526602"/>
    </source>
</evidence>
<keyword evidence="2" id="KW-0732">Signal</keyword>
<dbReference type="SUPFAM" id="SSF57535">
    <property type="entry name" value="Complement control module/SCR domain"/>
    <property type="match status" value="1"/>
</dbReference>
<evidence type="ECO:0000259" key="7">
    <source>
        <dbReference type="PROSITE" id="PS50923"/>
    </source>
</evidence>
<evidence type="ECO:0000256" key="6">
    <source>
        <dbReference type="PROSITE-ProRule" id="PRU00302"/>
    </source>
</evidence>
<keyword evidence="4 6" id="KW-1015">Disulfide bond</keyword>
<dbReference type="Gene3D" id="2.10.70.10">
    <property type="entry name" value="Complement Module, domain 1"/>
    <property type="match status" value="1"/>
</dbReference>
<accession>A0A7K8GHK3</accession>
<evidence type="ECO:0000256" key="2">
    <source>
        <dbReference type="ARBA" id="ARBA00022729"/>
    </source>
</evidence>
<proteinExistence type="predicted"/>
<dbReference type="CDD" id="cd00033">
    <property type="entry name" value="CCP"/>
    <property type="match status" value="1"/>
</dbReference>
<sequence>SVQTSPLPCCRSAEVQCPAPAVPHGREAGPRRAEYTFGQQVEFLCDHGYVLKGSERAQCSSEGTWRPPVPYCDRGECRQQGIPS</sequence>
<dbReference type="PANTHER" id="PTHR46393">
    <property type="entry name" value="SUSHI DOMAIN-CONTAINING PROTEIN"/>
    <property type="match status" value="1"/>
</dbReference>
<dbReference type="InterPro" id="IPR035976">
    <property type="entry name" value="Sushi/SCR/CCP_sf"/>
</dbReference>
<dbReference type="Proteomes" id="UP000526602">
    <property type="component" value="Unassembled WGS sequence"/>
</dbReference>
<evidence type="ECO:0000256" key="3">
    <source>
        <dbReference type="ARBA" id="ARBA00022737"/>
    </source>
</evidence>
<evidence type="ECO:0000256" key="4">
    <source>
        <dbReference type="ARBA" id="ARBA00023157"/>
    </source>
</evidence>
<dbReference type="InterPro" id="IPR000436">
    <property type="entry name" value="Sushi_SCR_CCP_dom"/>
</dbReference>